<dbReference type="Proteomes" id="UP000620224">
    <property type="component" value="Unassembled WGS sequence"/>
</dbReference>
<protein>
    <recommendedName>
        <fullName evidence="1">Carrier domain-containing protein</fullName>
    </recommendedName>
</protein>
<evidence type="ECO:0000259" key="1">
    <source>
        <dbReference type="Pfam" id="PF00550"/>
    </source>
</evidence>
<dbReference type="SUPFAM" id="SSF47336">
    <property type="entry name" value="ACP-like"/>
    <property type="match status" value="1"/>
</dbReference>
<sequence>MTAVAGAPDAVRSLIKGSLDHPALLDRLGDEDDFARAGIGSGELIRIALSLEEELGRPLRDEELLGLTSVRAVAVLIGAEGN</sequence>
<dbReference type="EMBL" id="BMUE01000025">
    <property type="protein sequence ID" value="GGW80462.1"/>
    <property type="molecule type" value="Genomic_DNA"/>
</dbReference>
<dbReference type="RefSeq" id="WP_190019187.1">
    <property type="nucleotide sequence ID" value="NZ_BMUE01000025.1"/>
</dbReference>
<comment type="caution">
    <text evidence="2">The sequence shown here is derived from an EMBL/GenBank/DDBJ whole genome shotgun (WGS) entry which is preliminary data.</text>
</comment>
<accession>A0A918JJJ2</accession>
<dbReference type="Gene3D" id="1.10.1200.10">
    <property type="entry name" value="ACP-like"/>
    <property type="match status" value="1"/>
</dbReference>
<dbReference type="InterPro" id="IPR009081">
    <property type="entry name" value="PP-bd_ACP"/>
</dbReference>
<name>A0A918JJJ2_9ACTN</name>
<evidence type="ECO:0000313" key="3">
    <source>
        <dbReference type="Proteomes" id="UP000620224"/>
    </source>
</evidence>
<feature type="domain" description="Carrier" evidence="1">
    <location>
        <begin position="11"/>
        <end position="74"/>
    </location>
</feature>
<gene>
    <name evidence="2" type="ORF">GCM10010503_67330</name>
</gene>
<dbReference type="Pfam" id="PF00550">
    <property type="entry name" value="PP-binding"/>
    <property type="match status" value="1"/>
</dbReference>
<organism evidence="2 3">
    <name type="scientific">Streptomyces lucensis JCM 4490</name>
    <dbReference type="NCBI Taxonomy" id="1306176"/>
    <lineage>
        <taxon>Bacteria</taxon>
        <taxon>Bacillati</taxon>
        <taxon>Actinomycetota</taxon>
        <taxon>Actinomycetes</taxon>
        <taxon>Kitasatosporales</taxon>
        <taxon>Streptomycetaceae</taxon>
        <taxon>Streptomyces</taxon>
    </lineage>
</organism>
<evidence type="ECO:0000313" key="2">
    <source>
        <dbReference type="EMBL" id="GGW80462.1"/>
    </source>
</evidence>
<dbReference type="InterPro" id="IPR036736">
    <property type="entry name" value="ACP-like_sf"/>
</dbReference>
<dbReference type="AlphaFoldDB" id="A0A918JJJ2"/>
<proteinExistence type="predicted"/>
<reference evidence="2" key="2">
    <citation type="submission" date="2020-09" db="EMBL/GenBank/DDBJ databases">
        <authorList>
            <person name="Sun Q."/>
            <person name="Ohkuma M."/>
        </authorList>
    </citation>
    <scope>NUCLEOTIDE SEQUENCE</scope>
    <source>
        <strain evidence="2">JCM 4490</strain>
    </source>
</reference>
<reference evidence="2" key="1">
    <citation type="journal article" date="2014" name="Int. J. Syst. Evol. Microbiol.">
        <title>Complete genome sequence of Corynebacterium casei LMG S-19264T (=DSM 44701T), isolated from a smear-ripened cheese.</title>
        <authorList>
            <consortium name="US DOE Joint Genome Institute (JGI-PGF)"/>
            <person name="Walter F."/>
            <person name="Albersmeier A."/>
            <person name="Kalinowski J."/>
            <person name="Ruckert C."/>
        </authorList>
    </citation>
    <scope>NUCLEOTIDE SEQUENCE</scope>
    <source>
        <strain evidence="2">JCM 4490</strain>
    </source>
</reference>
<keyword evidence="3" id="KW-1185">Reference proteome</keyword>